<name>A0ABR5JB09_9ACTN</name>
<sequence length="192" mass="20976">LVLSIAARRGRGNRSRSGYFAYFCDPANAARTAAAFIAELFREIGQSLAARARRDRPRVGRGGLYPFIRAFATVVERDVVVAAVIGDILSGRTAVYADLVAYDEVAHHSGPRGRDTHQVLRRLDRSLALIAKVIDHAPRDYRLVLLSDHGQSPGATFAARYGLTLQDLVRAGCGLPVPRRARRTRSGAEARV</sequence>
<evidence type="ECO:0008006" key="3">
    <source>
        <dbReference type="Google" id="ProtNLM"/>
    </source>
</evidence>
<gene>
    <name evidence="1" type="ORF">ADK38_08300</name>
</gene>
<accession>A0ABR5JB09</accession>
<reference evidence="1 2" key="1">
    <citation type="submission" date="2015-07" db="EMBL/GenBank/DDBJ databases">
        <authorList>
            <person name="Ju K.-S."/>
            <person name="Doroghazi J.R."/>
            <person name="Metcalf W.W."/>
        </authorList>
    </citation>
    <scope>NUCLEOTIDE SEQUENCE [LARGE SCALE GENOMIC DNA]</scope>
    <source>
        <strain evidence="1 2">NRRL B-3589</strain>
    </source>
</reference>
<feature type="non-terminal residue" evidence="1">
    <location>
        <position position="192"/>
    </location>
</feature>
<evidence type="ECO:0000313" key="2">
    <source>
        <dbReference type="Proteomes" id="UP000037020"/>
    </source>
</evidence>
<keyword evidence="2" id="KW-1185">Reference proteome</keyword>
<evidence type="ECO:0000313" key="1">
    <source>
        <dbReference type="EMBL" id="KOG90517.1"/>
    </source>
</evidence>
<dbReference type="Gene3D" id="3.40.720.10">
    <property type="entry name" value="Alkaline Phosphatase, subunit A"/>
    <property type="match status" value="1"/>
</dbReference>
<dbReference type="InterPro" id="IPR002591">
    <property type="entry name" value="Phosphodiest/P_Trfase"/>
</dbReference>
<protein>
    <recommendedName>
        <fullName evidence="3">Alkaline phosphatase family protein</fullName>
    </recommendedName>
</protein>
<dbReference type="Pfam" id="PF01663">
    <property type="entry name" value="Phosphodiest"/>
    <property type="match status" value="1"/>
</dbReference>
<dbReference type="InterPro" id="IPR017850">
    <property type="entry name" value="Alkaline_phosphatase_core_sf"/>
</dbReference>
<dbReference type="Proteomes" id="UP000037020">
    <property type="component" value="Unassembled WGS sequence"/>
</dbReference>
<comment type="caution">
    <text evidence="1">The sequence shown here is derived from an EMBL/GenBank/DDBJ whole genome shotgun (WGS) entry which is preliminary data.</text>
</comment>
<dbReference type="EMBL" id="LGUT01000678">
    <property type="protein sequence ID" value="KOG90517.1"/>
    <property type="molecule type" value="Genomic_DNA"/>
</dbReference>
<proteinExistence type="predicted"/>
<dbReference type="SUPFAM" id="SSF53649">
    <property type="entry name" value="Alkaline phosphatase-like"/>
    <property type="match status" value="1"/>
</dbReference>
<organism evidence="1 2">
    <name type="scientific">Streptomyces varsoviensis</name>
    <dbReference type="NCBI Taxonomy" id="67373"/>
    <lineage>
        <taxon>Bacteria</taxon>
        <taxon>Bacillati</taxon>
        <taxon>Actinomycetota</taxon>
        <taxon>Actinomycetes</taxon>
        <taxon>Kitasatosporales</taxon>
        <taxon>Streptomycetaceae</taxon>
        <taxon>Streptomyces</taxon>
    </lineage>
</organism>
<feature type="non-terminal residue" evidence="1">
    <location>
        <position position="1"/>
    </location>
</feature>